<sequence>MSISPPVQSLPSAVREGRRFWESTPGVALWRAERACLGPHCEQHRGIVSLQMGMAPMMSDMCPIRHALDWVPSPDLVRNENSLICLPDSLPLADDSVDLTLLHHLLEAVDQPHHVLQEAARVTRSDGRLLVFGWHPFGPAAARRGKRPTPWRKQWRTPGRLRDWLTFVDFEIERVDYCGFRLPGRASGSDRLETLGRRYNVPLATAYLLVARRRNVPVQPIKLRKPVLQGRRSGAWLGLAKEAGPDRPRNRDESNLTPASAKCRTTVEPGAQPPSGGRKDRSSESRRERSELHASTREGSPRTIA</sequence>
<protein>
    <submittedName>
        <fullName evidence="3">Class I SAM-dependent methyltransferase</fullName>
    </submittedName>
</protein>
<dbReference type="Pfam" id="PF08241">
    <property type="entry name" value="Methyltransf_11"/>
    <property type="match status" value="1"/>
</dbReference>
<keyword evidence="4" id="KW-1185">Reference proteome</keyword>
<comment type="caution">
    <text evidence="3">The sequence shown here is derived from an EMBL/GenBank/DDBJ whole genome shotgun (WGS) entry which is preliminary data.</text>
</comment>
<evidence type="ECO:0000313" key="4">
    <source>
        <dbReference type="Proteomes" id="UP000466024"/>
    </source>
</evidence>
<keyword evidence="3" id="KW-0808">Transferase</keyword>
<dbReference type="EMBL" id="VTPX01000003">
    <property type="protein sequence ID" value="KAA0019210.1"/>
    <property type="molecule type" value="Genomic_DNA"/>
</dbReference>
<reference evidence="3 4" key="1">
    <citation type="submission" date="2019-08" db="EMBL/GenBank/DDBJ databases">
        <title>Bioinformatics analysis of the strain L3 and L5.</title>
        <authorList>
            <person name="Li X."/>
        </authorList>
    </citation>
    <scope>NUCLEOTIDE SEQUENCE [LARGE SCALE GENOMIC DNA]</scope>
    <source>
        <strain evidence="3 4">L3</strain>
    </source>
</reference>
<evidence type="ECO:0000256" key="1">
    <source>
        <dbReference type="SAM" id="MobiDB-lite"/>
    </source>
</evidence>
<accession>A0A640WG62</accession>
<dbReference type="InterPro" id="IPR029063">
    <property type="entry name" value="SAM-dependent_MTases_sf"/>
</dbReference>
<dbReference type="SUPFAM" id="SSF53335">
    <property type="entry name" value="S-adenosyl-L-methionine-dependent methyltransferases"/>
    <property type="match status" value="1"/>
</dbReference>
<dbReference type="AlphaFoldDB" id="A0A640WG62"/>
<feature type="compositionally biased region" description="Basic and acidic residues" evidence="1">
    <location>
        <begin position="277"/>
        <end position="305"/>
    </location>
</feature>
<keyword evidence="3" id="KW-0489">Methyltransferase</keyword>
<dbReference type="Proteomes" id="UP000466024">
    <property type="component" value="Unassembled WGS sequence"/>
</dbReference>
<feature type="region of interest" description="Disordered" evidence="1">
    <location>
        <begin position="239"/>
        <end position="305"/>
    </location>
</feature>
<dbReference type="Gene3D" id="3.40.50.150">
    <property type="entry name" value="Vaccinia Virus protein VP39"/>
    <property type="match status" value="1"/>
</dbReference>
<evidence type="ECO:0000313" key="3">
    <source>
        <dbReference type="EMBL" id="KAA0019210.1"/>
    </source>
</evidence>
<dbReference type="InterPro" id="IPR013216">
    <property type="entry name" value="Methyltransf_11"/>
</dbReference>
<dbReference type="GO" id="GO:0032259">
    <property type="term" value="P:methylation"/>
    <property type="evidence" value="ECO:0007669"/>
    <property type="project" value="UniProtKB-KW"/>
</dbReference>
<dbReference type="RefSeq" id="WP_149434800.1">
    <property type="nucleotide sequence ID" value="NZ_VTPX01000003.1"/>
</dbReference>
<gene>
    <name evidence="3" type="ORF">F0A16_07690</name>
</gene>
<evidence type="ECO:0000259" key="2">
    <source>
        <dbReference type="Pfam" id="PF08241"/>
    </source>
</evidence>
<feature type="domain" description="Methyltransferase type 11" evidence="2">
    <location>
        <begin position="88"/>
        <end position="130"/>
    </location>
</feature>
<feature type="compositionally biased region" description="Basic and acidic residues" evidence="1">
    <location>
        <begin position="243"/>
        <end position="254"/>
    </location>
</feature>
<proteinExistence type="predicted"/>
<organism evidence="3 4">
    <name type="scientific">Salinicola corii</name>
    <dbReference type="NCBI Taxonomy" id="2606937"/>
    <lineage>
        <taxon>Bacteria</taxon>
        <taxon>Pseudomonadati</taxon>
        <taxon>Pseudomonadota</taxon>
        <taxon>Gammaproteobacteria</taxon>
        <taxon>Oceanospirillales</taxon>
        <taxon>Halomonadaceae</taxon>
        <taxon>Salinicola</taxon>
    </lineage>
</organism>
<name>A0A640WG62_9GAMM</name>
<dbReference type="GO" id="GO:0008757">
    <property type="term" value="F:S-adenosylmethionine-dependent methyltransferase activity"/>
    <property type="evidence" value="ECO:0007669"/>
    <property type="project" value="InterPro"/>
</dbReference>